<dbReference type="Proteomes" id="UP000245938">
    <property type="component" value="Unassembled WGS sequence"/>
</dbReference>
<dbReference type="EMBL" id="QFVR01000007">
    <property type="protein sequence ID" value="PWI25727.1"/>
    <property type="molecule type" value="Genomic_DNA"/>
</dbReference>
<evidence type="ECO:0008006" key="4">
    <source>
        <dbReference type="Google" id="ProtNLM"/>
    </source>
</evidence>
<keyword evidence="1" id="KW-0472">Membrane</keyword>
<evidence type="ECO:0000313" key="2">
    <source>
        <dbReference type="EMBL" id="PWI25727.1"/>
    </source>
</evidence>
<keyword evidence="1" id="KW-1133">Transmembrane helix</keyword>
<evidence type="ECO:0000313" key="3">
    <source>
        <dbReference type="Proteomes" id="UP000245938"/>
    </source>
</evidence>
<proteinExistence type="predicted"/>
<reference evidence="2 3" key="1">
    <citation type="submission" date="2018-05" db="EMBL/GenBank/DDBJ databases">
        <title>Kurthia sibirica genome sequence.</title>
        <authorList>
            <person name="Maclea K.S."/>
            <person name="Goen A.E."/>
        </authorList>
    </citation>
    <scope>NUCLEOTIDE SEQUENCE [LARGE SCALE GENOMIC DNA]</scope>
    <source>
        <strain evidence="2 3">ATCC 49154</strain>
    </source>
</reference>
<gene>
    <name evidence="2" type="ORF">DEX24_07400</name>
</gene>
<feature type="transmembrane region" description="Helical" evidence="1">
    <location>
        <begin position="126"/>
        <end position="144"/>
    </location>
</feature>
<dbReference type="AlphaFoldDB" id="A0A2U3AMG6"/>
<feature type="transmembrane region" description="Helical" evidence="1">
    <location>
        <begin position="33"/>
        <end position="51"/>
    </location>
</feature>
<keyword evidence="1" id="KW-0812">Transmembrane</keyword>
<evidence type="ECO:0000256" key="1">
    <source>
        <dbReference type="SAM" id="Phobius"/>
    </source>
</evidence>
<sequence length="199" mass="22476">MSTLFKKKDVIPTTQYEKIDEFALDMASLAKPMVRYTFVLTAIVFVLHLFINGFPTLTVSGFIFGLLLFILFYILLIFLHELCHLIGFLLFTSSTFSSLTIGLNLKKGIAYATTSEYMTIKGARKSIMLPFWLTGIMPLIAGIYFDLLPLTLVSASLLVGAIADIMMDRKLKTLDKDLFILDSTTEPKFSIYRKKESLN</sequence>
<feature type="transmembrane region" description="Helical" evidence="1">
    <location>
        <begin position="58"/>
        <end position="79"/>
    </location>
</feature>
<protein>
    <recommendedName>
        <fullName evidence="4">DUF3267 domain-containing protein</fullName>
    </recommendedName>
</protein>
<name>A0A2U3AMG6_9BACL</name>
<dbReference type="RefSeq" id="WP_109305781.1">
    <property type="nucleotide sequence ID" value="NZ_JBHMEQ010000019.1"/>
</dbReference>
<dbReference type="Pfam" id="PF11667">
    <property type="entry name" value="DUF3267"/>
    <property type="match status" value="1"/>
</dbReference>
<organism evidence="2 3">
    <name type="scientific">Kurthia sibirica</name>
    <dbReference type="NCBI Taxonomy" id="202750"/>
    <lineage>
        <taxon>Bacteria</taxon>
        <taxon>Bacillati</taxon>
        <taxon>Bacillota</taxon>
        <taxon>Bacilli</taxon>
        <taxon>Bacillales</taxon>
        <taxon>Caryophanaceae</taxon>
        <taxon>Kurthia</taxon>
    </lineage>
</organism>
<comment type="caution">
    <text evidence="2">The sequence shown here is derived from an EMBL/GenBank/DDBJ whole genome shotgun (WGS) entry which is preliminary data.</text>
</comment>
<feature type="transmembrane region" description="Helical" evidence="1">
    <location>
        <begin position="85"/>
        <end position="105"/>
    </location>
</feature>
<keyword evidence="3" id="KW-1185">Reference proteome</keyword>
<dbReference type="OrthoDB" id="9789112at2"/>
<dbReference type="InterPro" id="IPR021683">
    <property type="entry name" value="DUF3267"/>
</dbReference>
<accession>A0A2U3AMG6</accession>